<evidence type="ECO:0000313" key="5">
    <source>
        <dbReference type="Proteomes" id="UP000614811"/>
    </source>
</evidence>
<dbReference type="RefSeq" id="WP_229794122.1">
    <property type="nucleotide sequence ID" value="NZ_BMXA01000001.1"/>
</dbReference>
<dbReference type="Pfam" id="PF20067">
    <property type="entry name" value="SSL_N"/>
    <property type="match status" value="1"/>
</dbReference>
<feature type="domain" description="Strictosidine synthase conserved region" evidence="3">
    <location>
        <begin position="148"/>
        <end position="241"/>
    </location>
</feature>
<keyword evidence="5" id="KW-1185">Reference proteome</keyword>
<reference evidence="4" key="1">
    <citation type="journal article" date="2014" name="Int. J. Syst. Evol. Microbiol.">
        <title>Complete genome sequence of Corynebacterium casei LMG S-19264T (=DSM 44701T), isolated from a smear-ripened cheese.</title>
        <authorList>
            <consortium name="US DOE Joint Genome Institute (JGI-PGF)"/>
            <person name="Walter F."/>
            <person name="Albersmeier A."/>
            <person name="Kalinowski J."/>
            <person name="Ruckert C."/>
        </authorList>
    </citation>
    <scope>NUCLEOTIDE SEQUENCE</scope>
    <source>
        <strain evidence="4">KCTC 12711</strain>
    </source>
</reference>
<dbReference type="Proteomes" id="UP000614811">
    <property type="component" value="Unassembled WGS sequence"/>
</dbReference>
<accession>A0A918RJG9</accession>
<name>A0A918RJG9_9GAMM</name>
<dbReference type="GO" id="GO:0012505">
    <property type="term" value="C:endomembrane system"/>
    <property type="evidence" value="ECO:0007669"/>
    <property type="project" value="TreeGrafter"/>
</dbReference>
<evidence type="ECO:0000313" key="4">
    <source>
        <dbReference type="EMBL" id="GHA01339.1"/>
    </source>
</evidence>
<organism evidence="4 5">
    <name type="scientific">Arenicella chitinivorans</name>
    <dbReference type="NCBI Taxonomy" id="1329800"/>
    <lineage>
        <taxon>Bacteria</taxon>
        <taxon>Pseudomonadati</taxon>
        <taxon>Pseudomonadota</taxon>
        <taxon>Gammaproteobacteria</taxon>
        <taxon>Arenicellales</taxon>
        <taxon>Arenicellaceae</taxon>
        <taxon>Arenicella</taxon>
    </lineage>
</organism>
<dbReference type="AlphaFoldDB" id="A0A918RJG9"/>
<protein>
    <recommendedName>
        <fullName evidence="3">Strictosidine synthase conserved region domain-containing protein</fullName>
    </recommendedName>
</protein>
<dbReference type="InterPro" id="IPR018119">
    <property type="entry name" value="Strictosidine_synth_cons-reg"/>
</dbReference>
<dbReference type="Gene3D" id="2.120.10.30">
    <property type="entry name" value="TolB, C-terminal domain"/>
    <property type="match status" value="1"/>
</dbReference>
<comment type="caution">
    <text evidence="4">The sequence shown here is derived from an EMBL/GenBank/DDBJ whole genome shotgun (WGS) entry which is preliminary data.</text>
</comment>
<dbReference type="EMBL" id="BMXA01000001">
    <property type="protein sequence ID" value="GHA01339.1"/>
    <property type="molecule type" value="Genomic_DNA"/>
</dbReference>
<dbReference type="PANTHER" id="PTHR10426">
    <property type="entry name" value="STRICTOSIDINE SYNTHASE-RELATED"/>
    <property type="match status" value="1"/>
</dbReference>
<dbReference type="Pfam" id="PF03088">
    <property type="entry name" value="Str_synth"/>
    <property type="match status" value="1"/>
</dbReference>
<keyword evidence="2" id="KW-0325">Glycoprotein</keyword>
<gene>
    <name evidence="4" type="ORF">GCM10008090_08090</name>
</gene>
<evidence type="ECO:0000256" key="2">
    <source>
        <dbReference type="ARBA" id="ARBA00023180"/>
    </source>
</evidence>
<dbReference type="PANTHER" id="PTHR10426:SF68">
    <property type="entry name" value="OS07G0614000 PROTEIN"/>
    <property type="match status" value="1"/>
</dbReference>
<dbReference type="InterPro" id="IPR011042">
    <property type="entry name" value="6-blade_b-propeller_TolB-like"/>
</dbReference>
<evidence type="ECO:0000259" key="3">
    <source>
        <dbReference type="Pfam" id="PF03088"/>
    </source>
</evidence>
<comment type="similarity">
    <text evidence="1">Belongs to the strictosidine synthase family.</text>
</comment>
<dbReference type="GO" id="GO:0016787">
    <property type="term" value="F:hydrolase activity"/>
    <property type="evidence" value="ECO:0007669"/>
    <property type="project" value="TreeGrafter"/>
</dbReference>
<proteinExistence type="inferred from homology"/>
<evidence type="ECO:0000256" key="1">
    <source>
        <dbReference type="ARBA" id="ARBA00009191"/>
    </source>
</evidence>
<dbReference type="SUPFAM" id="SSF63829">
    <property type="entry name" value="Calcium-dependent phosphotriesterase"/>
    <property type="match status" value="1"/>
</dbReference>
<sequence>MMPWIRIAGLMLLFCSMYLVLWPVPVEPKAWKAPVSPGYTGEFSANDLLDKPTKLNLPELHGPEAAAFDRDGRLYVTTHEGWLLRSNQTDDALEPWLDLGGRPLGLDIDADNTVWVANAYLGLQKVTQQGEINVVADQADGIPIRYADDVAVSPDGKVYFTDASTRFGAEEHYGTLEASLLDIMEHSDNGRVLVYNAETGATTTLLDGLTFANGVALGPEGAYLLVVETGEYRVHKYWLSGARQGQTDVIIDNIPGFPDNIHAGRDGRFWIGLTAPRSSILDRLAGKPGLRKMVQRLPAFMRPQVGLYGMVIGIDGNGKVVANLHSPSGKVYTTTGALESETHLYVTSLTAPFLAKYAKLDLGGL</sequence>
<reference evidence="4" key="2">
    <citation type="submission" date="2020-09" db="EMBL/GenBank/DDBJ databases">
        <authorList>
            <person name="Sun Q."/>
            <person name="Kim S."/>
        </authorList>
    </citation>
    <scope>NUCLEOTIDE SEQUENCE</scope>
    <source>
        <strain evidence="4">KCTC 12711</strain>
    </source>
</reference>